<keyword evidence="3" id="KW-1185">Reference proteome</keyword>
<feature type="compositionally biased region" description="Basic and acidic residues" evidence="1">
    <location>
        <begin position="46"/>
        <end position="55"/>
    </location>
</feature>
<reference evidence="2 3" key="1">
    <citation type="submission" date="2017-07" db="EMBL/GenBank/DDBJ databases">
        <authorList>
            <person name="Talla V."/>
            <person name="Backstrom N."/>
        </authorList>
    </citation>
    <scope>NUCLEOTIDE SEQUENCE [LARGE SCALE GENOMIC DNA]</scope>
</reference>
<evidence type="ECO:0000256" key="1">
    <source>
        <dbReference type="SAM" id="MobiDB-lite"/>
    </source>
</evidence>
<evidence type="ECO:0000313" key="3">
    <source>
        <dbReference type="Proteomes" id="UP000324832"/>
    </source>
</evidence>
<feature type="compositionally biased region" description="Basic and acidic residues" evidence="1">
    <location>
        <begin position="146"/>
        <end position="156"/>
    </location>
</feature>
<evidence type="ECO:0000313" key="2">
    <source>
        <dbReference type="EMBL" id="VVC92281.1"/>
    </source>
</evidence>
<organism evidence="2 3">
    <name type="scientific">Leptidea sinapis</name>
    <dbReference type="NCBI Taxonomy" id="189913"/>
    <lineage>
        <taxon>Eukaryota</taxon>
        <taxon>Metazoa</taxon>
        <taxon>Ecdysozoa</taxon>
        <taxon>Arthropoda</taxon>
        <taxon>Hexapoda</taxon>
        <taxon>Insecta</taxon>
        <taxon>Pterygota</taxon>
        <taxon>Neoptera</taxon>
        <taxon>Endopterygota</taxon>
        <taxon>Lepidoptera</taxon>
        <taxon>Glossata</taxon>
        <taxon>Ditrysia</taxon>
        <taxon>Papilionoidea</taxon>
        <taxon>Pieridae</taxon>
        <taxon>Dismorphiinae</taxon>
        <taxon>Leptidea</taxon>
    </lineage>
</organism>
<feature type="compositionally biased region" description="Polar residues" evidence="1">
    <location>
        <begin position="157"/>
        <end position="173"/>
    </location>
</feature>
<accession>A0A5E4Q4L7</accession>
<dbReference type="InterPro" id="IPR036875">
    <property type="entry name" value="Znf_CCHC_sf"/>
</dbReference>
<dbReference type="GO" id="GO:0003676">
    <property type="term" value="F:nucleic acid binding"/>
    <property type="evidence" value="ECO:0007669"/>
    <property type="project" value="InterPro"/>
</dbReference>
<dbReference type="Gene3D" id="4.10.60.10">
    <property type="entry name" value="Zinc finger, CCHC-type"/>
    <property type="match status" value="1"/>
</dbReference>
<dbReference type="SUPFAM" id="SSF57756">
    <property type="entry name" value="Retrovirus zinc finger-like domains"/>
    <property type="match status" value="1"/>
</dbReference>
<proteinExistence type="predicted"/>
<dbReference type="AlphaFoldDB" id="A0A5E4Q4L7"/>
<name>A0A5E4Q4L7_9NEOP</name>
<dbReference type="Proteomes" id="UP000324832">
    <property type="component" value="Unassembled WGS sequence"/>
</dbReference>
<feature type="region of interest" description="Disordered" evidence="1">
    <location>
        <begin position="146"/>
        <end position="179"/>
    </location>
</feature>
<dbReference type="EMBL" id="FZQP02001258">
    <property type="protein sequence ID" value="VVC92281.1"/>
    <property type="molecule type" value="Genomic_DNA"/>
</dbReference>
<protein>
    <recommendedName>
        <fullName evidence="4">CCHC-type domain-containing protein</fullName>
    </recommendedName>
</protein>
<dbReference type="GO" id="GO:0008270">
    <property type="term" value="F:zinc ion binding"/>
    <property type="evidence" value="ECO:0007669"/>
    <property type="project" value="InterPro"/>
</dbReference>
<evidence type="ECO:0008006" key="4">
    <source>
        <dbReference type="Google" id="ProtNLM"/>
    </source>
</evidence>
<feature type="region of interest" description="Disordered" evidence="1">
    <location>
        <begin position="30"/>
        <end position="61"/>
    </location>
</feature>
<gene>
    <name evidence="2" type="ORF">LSINAPIS_LOCUS4766</name>
</gene>
<sequence>MDTSERLLREAVEEKRRELDELESLALFTPRRSLARTPPGGFGSVEELRGAEKRPLQSPVELQEALRRKLEPSTSGSNEGSSRAMKECETEELIEFANMAGSEIMAAATGNTSKLNKADIGLIGTQVQRLTALAGRLAKVKEYAHTTSRATDRSETKSYASTLRTGRSTTQPKPQGMGSVLAVYPADNSGVKTAEETKAVLKEAIKPTSMGLQVARLRKVGNAGVVLQTRTKEDAEKIKKAMPSTLRVQDAGQRTPLVAINNVEGHIKDEKEFLGALRKQNFADVPEKEGFPKVAFYKKSKGGSCTTVVLARSGTWRDRLMSRERVYLEWERYLVRDFLEVTCCMKCQWYGHSAKHCKAEEETCSKCGTAGHGHKDSPRREAVLEKRKELEELEALALFTPRKSLARTPPGGFSSVDEVSQGAEKRPLQSPEELQEAIRRRLEPVASSSRR</sequence>
<feature type="region of interest" description="Disordered" evidence="1">
    <location>
        <begin position="403"/>
        <end position="451"/>
    </location>
</feature>